<evidence type="ECO:0000259" key="6">
    <source>
        <dbReference type="PROSITE" id="PS50250"/>
    </source>
</evidence>
<name>A0A813MB42_9BILA</name>
<evidence type="ECO:0000313" key="8">
    <source>
        <dbReference type="Proteomes" id="UP000663879"/>
    </source>
</evidence>
<evidence type="ECO:0000256" key="5">
    <source>
        <dbReference type="ARBA" id="ARBA00078986"/>
    </source>
</evidence>
<comment type="similarity">
    <text evidence="1">Belongs to the proteasome subunit S14 family.</text>
</comment>
<gene>
    <name evidence="7" type="ORF">OXX778_LOCUS499</name>
</gene>
<dbReference type="GO" id="GO:0005829">
    <property type="term" value="C:cytosol"/>
    <property type="evidence" value="ECO:0007669"/>
    <property type="project" value="TreeGrafter"/>
</dbReference>
<evidence type="ECO:0000256" key="1">
    <source>
        <dbReference type="ARBA" id="ARBA00009627"/>
    </source>
</evidence>
<dbReference type="PROSITE" id="PS50250">
    <property type="entry name" value="PCI"/>
    <property type="match status" value="1"/>
</dbReference>
<sequence length="264" mass="31017">MRQEAIDLYTKLTNEWNKKPQNFDKCLEILTQLKIILSETGFIPALGAPIDKKEAHLARDVFEIGAQCSIAVGDIHAFERYFSQLKTFYFDFQNEISESPYKYQLIGLNLLCLLARNRLSEFHTELELLNPHLIQTNIYIRHPVSLEQYLMEGSYNKVFLSKGNVPSPSYNYFMDILIRTIREEIASCMEAAYKKILFSEAGNMLYFKKQEELVEFAKERKWTLASDNYFYFQQKQTDHDNQNIPANDLVMQMIEYARELEIIV</sequence>
<proteinExistence type="inferred from homology"/>
<dbReference type="GO" id="GO:0005634">
    <property type="term" value="C:nucleus"/>
    <property type="evidence" value="ECO:0007669"/>
    <property type="project" value="TreeGrafter"/>
</dbReference>
<dbReference type="EMBL" id="CAJNOC010000025">
    <property type="protein sequence ID" value="CAF0707504.1"/>
    <property type="molecule type" value="Genomic_DNA"/>
</dbReference>
<feature type="domain" description="PCI" evidence="6">
    <location>
        <begin position="76"/>
        <end position="245"/>
    </location>
</feature>
<evidence type="ECO:0000256" key="4">
    <source>
        <dbReference type="ARBA" id="ARBA00062283"/>
    </source>
</evidence>
<dbReference type="AlphaFoldDB" id="A0A813MB42"/>
<protein>
    <recommendedName>
        <fullName evidence="2">26S proteasome non-ATPase regulatory subunit 8</fullName>
    </recommendedName>
    <alternativeName>
        <fullName evidence="5">26S proteasome regulatory subunit RPN12</fullName>
    </alternativeName>
</protein>
<dbReference type="InterPro" id="IPR033464">
    <property type="entry name" value="CSN8_PSD8_EIF3K"/>
</dbReference>
<evidence type="ECO:0000313" key="7">
    <source>
        <dbReference type="EMBL" id="CAF0707504.1"/>
    </source>
</evidence>
<keyword evidence="8" id="KW-1185">Reference proteome</keyword>
<dbReference type="OrthoDB" id="409122at2759"/>
<organism evidence="7 8">
    <name type="scientific">Brachionus calyciflorus</name>
    <dbReference type="NCBI Taxonomy" id="104777"/>
    <lineage>
        <taxon>Eukaryota</taxon>
        <taxon>Metazoa</taxon>
        <taxon>Spiralia</taxon>
        <taxon>Gnathifera</taxon>
        <taxon>Rotifera</taxon>
        <taxon>Eurotatoria</taxon>
        <taxon>Monogononta</taxon>
        <taxon>Pseudotrocha</taxon>
        <taxon>Ploima</taxon>
        <taxon>Brachionidae</taxon>
        <taxon>Brachionus</taxon>
    </lineage>
</organism>
<dbReference type="PANTHER" id="PTHR12387:SF0">
    <property type="entry name" value="26S PROTEASOME NON-ATPASE REGULATORY SUBUNIT 8"/>
    <property type="match status" value="1"/>
</dbReference>
<keyword evidence="3" id="KW-0647">Proteasome</keyword>
<comment type="subunit">
    <text evidence="4">Component of the 19S proteasome regulatory particle complex. The 26S proteasome consists of a 20S core particle (CP) and two 19S regulatory subunits (RP). The regulatory particle is made of a lid composed of 9 subunits including PSMD8, a base containing 6 ATPases and few additional components. Interacts with DDI2. Interacts with TASOR.</text>
</comment>
<dbReference type="GO" id="GO:0043161">
    <property type="term" value="P:proteasome-mediated ubiquitin-dependent protein catabolic process"/>
    <property type="evidence" value="ECO:0007669"/>
    <property type="project" value="TreeGrafter"/>
</dbReference>
<comment type="caution">
    <text evidence="7">The sequence shown here is derived from an EMBL/GenBank/DDBJ whole genome shotgun (WGS) entry which is preliminary data.</text>
</comment>
<dbReference type="FunFam" id="1.25.40.990:FF:000001">
    <property type="entry name" value="26S proteasome non-ATPase regulatory subunit"/>
    <property type="match status" value="1"/>
</dbReference>
<dbReference type="InterPro" id="IPR006746">
    <property type="entry name" value="26S_Psome_Rpn12"/>
</dbReference>
<dbReference type="Pfam" id="PF10075">
    <property type="entry name" value="CSN8_PSD8_EIF3K"/>
    <property type="match status" value="1"/>
</dbReference>
<dbReference type="PANTHER" id="PTHR12387">
    <property type="entry name" value="26S PROTEASOME NON-ATPASE REGULATORY SUBUNIT 8"/>
    <property type="match status" value="1"/>
</dbReference>
<dbReference type="GO" id="GO:0008541">
    <property type="term" value="C:proteasome regulatory particle, lid subcomplex"/>
    <property type="evidence" value="ECO:0007669"/>
    <property type="project" value="TreeGrafter"/>
</dbReference>
<dbReference type="Proteomes" id="UP000663879">
    <property type="component" value="Unassembled WGS sequence"/>
</dbReference>
<dbReference type="Gene3D" id="1.25.40.990">
    <property type="match status" value="1"/>
</dbReference>
<accession>A0A813MB42</accession>
<evidence type="ECO:0000256" key="2">
    <source>
        <dbReference type="ARBA" id="ARBA00014939"/>
    </source>
</evidence>
<reference evidence="7" key="1">
    <citation type="submission" date="2021-02" db="EMBL/GenBank/DDBJ databases">
        <authorList>
            <person name="Nowell W R."/>
        </authorList>
    </citation>
    <scope>NUCLEOTIDE SEQUENCE</scope>
    <source>
        <strain evidence="7">Ploen Becks lab</strain>
    </source>
</reference>
<evidence type="ECO:0000256" key="3">
    <source>
        <dbReference type="ARBA" id="ARBA00022942"/>
    </source>
</evidence>
<dbReference type="InterPro" id="IPR000717">
    <property type="entry name" value="PCI_dom"/>
</dbReference>